<dbReference type="InterPro" id="IPR007527">
    <property type="entry name" value="Znf_SWIM"/>
</dbReference>
<comment type="caution">
    <text evidence="8">The sequence shown here is derived from an EMBL/GenBank/DDBJ whole genome shotgun (WGS) entry which is preliminary data.</text>
</comment>
<feature type="region of interest" description="Disordered" evidence="5">
    <location>
        <begin position="466"/>
        <end position="489"/>
    </location>
</feature>
<feature type="compositionally biased region" description="Polar residues" evidence="5">
    <location>
        <begin position="1"/>
        <end position="13"/>
    </location>
</feature>
<feature type="domain" description="SWIM-type" evidence="7">
    <location>
        <begin position="987"/>
        <end position="1027"/>
    </location>
</feature>
<dbReference type="SMART" id="SM00575">
    <property type="entry name" value="ZnF_PMZ"/>
    <property type="match status" value="1"/>
</dbReference>
<dbReference type="Pfam" id="PF01585">
    <property type="entry name" value="G-patch"/>
    <property type="match status" value="1"/>
</dbReference>
<evidence type="ECO:0008006" key="10">
    <source>
        <dbReference type="Google" id="ProtNLM"/>
    </source>
</evidence>
<keyword evidence="3" id="KW-0862">Zinc</keyword>
<dbReference type="Gene3D" id="3.10.20.90">
    <property type="entry name" value="Phosphatidylinositol 3-kinase Catalytic Subunit, Chain A, domain 1"/>
    <property type="match status" value="1"/>
</dbReference>
<keyword evidence="9" id="KW-1185">Reference proteome</keyword>
<dbReference type="InterPro" id="IPR018289">
    <property type="entry name" value="MULE_transposase_dom"/>
</dbReference>
<dbReference type="PANTHER" id="PTHR47251:SF1">
    <property type="entry name" value="FINGER DOMAIN PROTEIN, PUTATIVE (AFU_ORTHOLOGUE AFUA_3G04180)-RELATED"/>
    <property type="match status" value="1"/>
</dbReference>
<sequence length="1115" mass="126539">MDYRRFNSSQEANAENKRQNQDEQAYEESLIEDLAEDFRLPINHKPTENVDLDNVQQATLDTRLNSSNVGFRLLQKMGWKGKGLGKDEQGITEPIRSGMRDPKLGIGKQEEDDFFTAEENIQRRKLDIEVEETEEHAKKREQKAAYSIYVCLLNGMVLAEREQKIQTEVQEIRKVFYCELCNKQYKLAMEFEVHLSSYDHNHRKRFKEMREMHGSSSRDDRQKREQQRQEREMAKFAQMAGARKQQQRQELHEESGPATSPPPPPVSASASASATATALADQDQRKTLKFGFSSKSSSSKNASGSAVKKPKVAVASIFGNDMPFEGDCCFKFIVSFTRKKNPNCWGFREPYSSQFKVMATKKLIAICQSGGEFEIEKDGSFLYRGGDAHAIDIDDQTKFDDFKMEVAEMFNCSVSTISIKYFLPGNSKTLITVSNDKDLDRMIKFHADSITADVFIMMEEMVAPDVSNMPTSRSSRTTLSEEVPPLDPPLGVVDDTQPSIPLGCSLDIVDNINHIDADMDFPSDIASILPISVVPYEKHAKVADQWENTITGVGQRFSGVQEFRESLRKYAIAHQFAFKYKKNDSHRVTVKCKVEGCPWRIHASRLSTTQLICIKKMNPTHTCGGASLTGGHQATRSWVASIIKDRLKDFPDYKPKDIVNDIKQEYGIQLNYSQAWRAKEIAMEQLQGSYKDAYSQLPSLCERIMETNPGSLATFTTKEDSSFHRLFISFHASLRGFVQGCRPLFFLDSIPLKSKYQGMLLTATAADGDDGIFPVAFAVVDAETNDNWHWFLLQLKSAVSTSCPLTFIADRQKGLRESISEIFKDSCHGYCLRYLTEELVRDLKGQFSHEVNRIITEDLYHAASAPKPEDFYTSVESVKSISLEAYNWIMQSEPQNWANSFFQGARYNHMTSNFGELFYRWASDAHELPITQMVDVIRGNIMELIYTRRAESDHWLTRLTPSMEEKLEKETLKVCSFQVLLTTGSIFEVQGESTEVVDMDRWDCSCKGWQLTGLPCCHAIAVISCVGQSPYDYCSRYFTTESYRLTYAEAIQPIPDVDSPMQNDSSQALVTPPTRRPPGRPNTKKVGPQEVMKRQLQCSRCKGLGHNKATCKELL</sequence>
<dbReference type="InterPro" id="IPR004332">
    <property type="entry name" value="Transposase_MuDR"/>
</dbReference>
<dbReference type="Pfam" id="PF04434">
    <property type="entry name" value="SWIM"/>
    <property type="match status" value="1"/>
</dbReference>
<evidence type="ECO:0000313" key="9">
    <source>
        <dbReference type="Proteomes" id="UP001472677"/>
    </source>
</evidence>
<dbReference type="EMBL" id="JBBPBM010000049">
    <property type="protein sequence ID" value="KAK8520253.1"/>
    <property type="molecule type" value="Genomic_DNA"/>
</dbReference>
<dbReference type="Pfam" id="PF03108">
    <property type="entry name" value="DBD_Tnp_Mut"/>
    <property type="match status" value="1"/>
</dbReference>
<dbReference type="Pfam" id="PF00564">
    <property type="entry name" value="PB1"/>
    <property type="match status" value="1"/>
</dbReference>
<dbReference type="SMART" id="SM00443">
    <property type="entry name" value="G_patch"/>
    <property type="match status" value="1"/>
</dbReference>
<evidence type="ECO:0000259" key="6">
    <source>
        <dbReference type="PROSITE" id="PS50174"/>
    </source>
</evidence>
<evidence type="ECO:0000256" key="1">
    <source>
        <dbReference type="ARBA" id="ARBA00022723"/>
    </source>
</evidence>
<feature type="domain" description="G-patch" evidence="6">
    <location>
        <begin position="66"/>
        <end position="111"/>
    </location>
</feature>
<feature type="region of interest" description="Disordered" evidence="5">
    <location>
        <begin position="209"/>
        <end position="280"/>
    </location>
</feature>
<feature type="region of interest" description="Disordered" evidence="5">
    <location>
        <begin position="1"/>
        <end position="28"/>
    </location>
</feature>
<keyword evidence="1" id="KW-0479">Metal-binding</keyword>
<proteinExistence type="predicted"/>
<dbReference type="Pfam" id="PF10551">
    <property type="entry name" value="MULE"/>
    <property type="match status" value="1"/>
</dbReference>
<feature type="compositionally biased region" description="Polar residues" evidence="5">
    <location>
        <begin position="1060"/>
        <end position="1069"/>
    </location>
</feature>
<organism evidence="8 9">
    <name type="scientific">Hibiscus sabdariffa</name>
    <name type="common">roselle</name>
    <dbReference type="NCBI Taxonomy" id="183260"/>
    <lineage>
        <taxon>Eukaryota</taxon>
        <taxon>Viridiplantae</taxon>
        <taxon>Streptophyta</taxon>
        <taxon>Embryophyta</taxon>
        <taxon>Tracheophyta</taxon>
        <taxon>Spermatophyta</taxon>
        <taxon>Magnoliopsida</taxon>
        <taxon>eudicotyledons</taxon>
        <taxon>Gunneridae</taxon>
        <taxon>Pentapetalae</taxon>
        <taxon>rosids</taxon>
        <taxon>malvids</taxon>
        <taxon>Malvales</taxon>
        <taxon>Malvaceae</taxon>
        <taxon>Malvoideae</taxon>
        <taxon>Hibiscus</taxon>
    </lineage>
</organism>
<dbReference type="PROSITE" id="PS50174">
    <property type="entry name" value="G_PATCH"/>
    <property type="match status" value="1"/>
</dbReference>
<reference evidence="8 9" key="1">
    <citation type="journal article" date="2024" name="G3 (Bethesda)">
        <title>Genome assembly of Hibiscus sabdariffa L. provides insights into metabolisms of medicinal natural products.</title>
        <authorList>
            <person name="Kim T."/>
        </authorList>
    </citation>
    <scope>NUCLEOTIDE SEQUENCE [LARGE SCALE GENOMIC DNA]</scope>
    <source>
        <strain evidence="8">TK-2024</strain>
        <tissue evidence="8">Old leaves</tissue>
    </source>
</reference>
<feature type="region of interest" description="Disordered" evidence="5">
    <location>
        <begin position="1056"/>
        <end position="1089"/>
    </location>
</feature>
<evidence type="ECO:0000256" key="5">
    <source>
        <dbReference type="SAM" id="MobiDB-lite"/>
    </source>
</evidence>
<dbReference type="PROSITE" id="PS50966">
    <property type="entry name" value="ZF_SWIM"/>
    <property type="match status" value="1"/>
</dbReference>
<accession>A0ABR2CKT1</accession>
<dbReference type="InterPro" id="IPR000467">
    <property type="entry name" value="G_patch_dom"/>
</dbReference>
<dbReference type="PANTHER" id="PTHR47251">
    <property type="entry name" value="FINGER DOMAIN PROTEIN, PUTATIVE (AFU_ORTHOLOGUE AFUA_3G04180)-RELATED"/>
    <property type="match status" value="1"/>
</dbReference>
<dbReference type="InterPro" id="IPR013087">
    <property type="entry name" value="Znf_C2H2_type"/>
</dbReference>
<feature type="compositionally biased region" description="Basic and acidic residues" evidence="5">
    <location>
        <begin position="209"/>
        <end position="234"/>
    </location>
</feature>
<evidence type="ECO:0000313" key="8">
    <source>
        <dbReference type="EMBL" id="KAK8520253.1"/>
    </source>
</evidence>
<evidence type="ECO:0000256" key="2">
    <source>
        <dbReference type="ARBA" id="ARBA00022771"/>
    </source>
</evidence>
<gene>
    <name evidence="8" type="ORF">V6N12_004209</name>
</gene>
<evidence type="ECO:0000256" key="3">
    <source>
        <dbReference type="ARBA" id="ARBA00022833"/>
    </source>
</evidence>
<keyword evidence="2 4" id="KW-0863">Zinc-finger</keyword>
<evidence type="ECO:0000259" key="7">
    <source>
        <dbReference type="PROSITE" id="PS50966"/>
    </source>
</evidence>
<dbReference type="InterPro" id="IPR006564">
    <property type="entry name" value="Znf_PMZ"/>
</dbReference>
<dbReference type="SUPFAM" id="SSF54277">
    <property type="entry name" value="CAD &amp; PB1 domains"/>
    <property type="match status" value="1"/>
</dbReference>
<dbReference type="Proteomes" id="UP001472677">
    <property type="component" value="Unassembled WGS sequence"/>
</dbReference>
<protein>
    <recommendedName>
        <fullName evidence="10">SWIM-type domain-containing protein</fullName>
    </recommendedName>
</protein>
<feature type="compositionally biased region" description="Low complexity" evidence="5">
    <location>
        <begin position="267"/>
        <end position="280"/>
    </location>
</feature>
<dbReference type="SMART" id="SM00666">
    <property type="entry name" value="PB1"/>
    <property type="match status" value="1"/>
</dbReference>
<dbReference type="PROSITE" id="PS00028">
    <property type="entry name" value="ZINC_FINGER_C2H2_1"/>
    <property type="match status" value="1"/>
</dbReference>
<dbReference type="InterPro" id="IPR000270">
    <property type="entry name" value="PB1_dom"/>
</dbReference>
<name>A0ABR2CKT1_9ROSI</name>
<evidence type="ECO:0000256" key="4">
    <source>
        <dbReference type="PROSITE-ProRule" id="PRU00325"/>
    </source>
</evidence>
<feature type="region of interest" description="Disordered" evidence="5">
    <location>
        <begin position="84"/>
        <end position="103"/>
    </location>
</feature>